<evidence type="ECO:0000313" key="2">
    <source>
        <dbReference type="Proteomes" id="UP000765509"/>
    </source>
</evidence>
<evidence type="ECO:0000313" key="1">
    <source>
        <dbReference type="EMBL" id="MBW0498449.1"/>
    </source>
</evidence>
<keyword evidence="2" id="KW-1185">Reference proteome</keyword>
<dbReference type="AlphaFoldDB" id="A0A9Q3D7X9"/>
<comment type="caution">
    <text evidence="1">The sequence shown here is derived from an EMBL/GenBank/DDBJ whole genome shotgun (WGS) entry which is preliminary data.</text>
</comment>
<protein>
    <submittedName>
        <fullName evidence="1">Uncharacterized protein</fullName>
    </submittedName>
</protein>
<dbReference type="EMBL" id="AVOT02014732">
    <property type="protein sequence ID" value="MBW0498449.1"/>
    <property type="molecule type" value="Genomic_DNA"/>
</dbReference>
<proteinExistence type="predicted"/>
<reference evidence="1" key="1">
    <citation type="submission" date="2021-03" db="EMBL/GenBank/DDBJ databases">
        <title>Draft genome sequence of rust myrtle Austropuccinia psidii MF-1, a brazilian biotype.</title>
        <authorList>
            <person name="Quecine M.C."/>
            <person name="Pachon D.M.R."/>
            <person name="Bonatelli M.L."/>
            <person name="Correr F.H."/>
            <person name="Franceschini L.M."/>
            <person name="Leite T.F."/>
            <person name="Margarido G.R.A."/>
            <person name="Almeida C.A."/>
            <person name="Ferrarezi J.A."/>
            <person name="Labate C.A."/>
        </authorList>
    </citation>
    <scope>NUCLEOTIDE SEQUENCE</scope>
    <source>
        <strain evidence="1">MF-1</strain>
    </source>
</reference>
<gene>
    <name evidence="1" type="ORF">O181_038164</name>
</gene>
<sequence length="149" mass="17096">MKEWCIPEMEAAIQSNQMDLDKEEVRPKQGLPSLPQERNIWRIPELPPVPQVPIQKLVQSSKRRGVGNMHKPLAMEMNSYLHIKSFMGEEKTIKLLGGWSSFSCKDKVKKIQYWLKNQILPSIDQKKEMEMIPDLEEGPVASTTSKPAP</sequence>
<organism evidence="1 2">
    <name type="scientific">Austropuccinia psidii MF-1</name>
    <dbReference type="NCBI Taxonomy" id="1389203"/>
    <lineage>
        <taxon>Eukaryota</taxon>
        <taxon>Fungi</taxon>
        <taxon>Dikarya</taxon>
        <taxon>Basidiomycota</taxon>
        <taxon>Pucciniomycotina</taxon>
        <taxon>Pucciniomycetes</taxon>
        <taxon>Pucciniales</taxon>
        <taxon>Sphaerophragmiaceae</taxon>
        <taxon>Austropuccinia</taxon>
    </lineage>
</organism>
<name>A0A9Q3D7X9_9BASI</name>
<accession>A0A9Q3D7X9</accession>
<dbReference type="Proteomes" id="UP000765509">
    <property type="component" value="Unassembled WGS sequence"/>
</dbReference>